<reference evidence="2 3" key="1">
    <citation type="journal article" date="2016" name="Gut Pathog.">
        <title>Whole genome sequencing of "Faecalibaculum rodentium" ALO17, isolated from C57BL/6J laboratory mouse feces.</title>
        <authorList>
            <person name="Lim S."/>
            <person name="Chang D.H."/>
            <person name="Ahn S."/>
            <person name="Kim B.C."/>
        </authorList>
    </citation>
    <scope>NUCLEOTIDE SEQUENCE [LARGE SCALE GENOMIC DNA]</scope>
    <source>
        <strain evidence="2 3">Alo17</strain>
    </source>
</reference>
<name>A0A140DXF3_9FIRM</name>
<sequence length="133" mass="15013">MNAIEEKLNALKEVYVPGLDARKKDTFPALDPVNFVYKVDVPLLPDLLKAEDGRSFYPCFTSMAQVPEQYKHFFLWVAVPFREFCAFAVKSTICHEIIIDPFTSSLILPENMVVHYSGLEAPASDEAEPKTEA</sequence>
<evidence type="ECO:0000259" key="1">
    <source>
        <dbReference type="Pfam" id="PF07179"/>
    </source>
</evidence>
<dbReference type="Pfam" id="PF07179">
    <property type="entry name" value="SseB"/>
    <property type="match status" value="1"/>
</dbReference>
<feature type="domain" description="SseB protein N-terminal" evidence="1">
    <location>
        <begin position="12"/>
        <end position="112"/>
    </location>
</feature>
<dbReference type="AlphaFoldDB" id="A0A140DXF3"/>
<organism evidence="2 3">
    <name type="scientific">Faecalibaculum rodentium</name>
    <dbReference type="NCBI Taxonomy" id="1702221"/>
    <lineage>
        <taxon>Bacteria</taxon>
        <taxon>Bacillati</taxon>
        <taxon>Bacillota</taxon>
        <taxon>Erysipelotrichia</taxon>
        <taxon>Erysipelotrichales</taxon>
        <taxon>Erysipelotrichaceae</taxon>
        <taxon>Faecalibaculum</taxon>
    </lineage>
</organism>
<dbReference type="STRING" id="1702221.AALO17_21960"/>
<evidence type="ECO:0000313" key="3">
    <source>
        <dbReference type="Proteomes" id="UP000069771"/>
    </source>
</evidence>
<proteinExistence type="predicted"/>
<dbReference type="GeneID" id="78478771"/>
<gene>
    <name evidence="2" type="ORF">AALO17_21960</name>
</gene>
<accession>A0A140DXF3</accession>
<dbReference type="RefSeq" id="WP_067558842.1">
    <property type="nucleotide sequence ID" value="NZ_CALFTW010000106.1"/>
</dbReference>
<keyword evidence="3" id="KW-1185">Reference proteome</keyword>
<dbReference type="InterPro" id="IPR009839">
    <property type="entry name" value="SseB_N"/>
</dbReference>
<protein>
    <recommendedName>
        <fullName evidence="1">SseB protein N-terminal domain-containing protein</fullName>
    </recommendedName>
</protein>
<dbReference type="Proteomes" id="UP000069771">
    <property type="component" value="Chromosome"/>
</dbReference>
<dbReference type="EMBL" id="CP011391">
    <property type="protein sequence ID" value="AMK55330.1"/>
    <property type="molecule type" value="Genomic_DNA"/>
</dbReference>
<dbReference type="KEGG" id="fro:AALO17_21960"/>
<evidence type="ECO:0000313" key="2">
    <source>
        <dbReference type="EMBL" id="AMK55330.1"/>
    </source>
</evidence>